<gene>
    <name evidence="2" type="ORF">NSK_005270</name>
</gene>
<reference evidence="2 3" key="1">
    <citation type="submission" date="2019-01" db="EMBL/GenBank/DDBJ databases">
        <title>Nuclear Genome Assembly of the Microalgal Biofuel strain Nannochloropsis salina CCMP1776.</title>
        <authorList>
            <person name="Hovde B."/>
        </authorList>
    </citation>
    <scope>NUCLEOTIDE SEQUENCE [LARGE SCALE GENOMIC DNA]</scope>
    <source>
        <strain evidence="2 3">CCMP1776</strain>
    </source>
</reference>
<dbReference type="Gene3D" id="3.40.1500.20">
    <property type="match status" value="1"/>
</dbReference>
<keyword evidence="1" id="KW-0732">Signal</keyword>
<evidence type="ECO:0000256" key="1">
    <source>
        <dbReference type="SAM" id="SignalP"/>
    </source>
</evidence>
<protein>
    <submittedName>
        <fullName evidence="2">Uncharacterized protein</fullName>
    </submittedName>
</protein>
<feature type="chain" id="PRO_5020021864" evidence="1">
    <location>
        <begin position="25"/>
        <end position="322"/>
    </location>
</feature>
<comment type="caution">
    <text evidence="2">The sequence shown here is derived from an EMBL/GenBank/DDBJ whole genome shotgun (WGS) entry which is preliminary data.</text>
</comment>
<dbReference type="InterPro" id="IPR009439">
    <property type="entry name" value="RCC_reductase"/>
</dbReference>
<dbReference type="Pfam" id="PF06405">
    <property type="entry name" value="RCC_reductase"/>
    <property type="match status" value="1"/>
</dbReference>
<dbReference type="AlphaFoldDB" id="A0A4D9CW69"/>
<name>A0A4D9CW69_9STRA</name>
<organism evidence="2 3">
    <name type="scientific">Nannochloropsis salina CCMP1776</name>
    <dbReference type="NCBI Taxonomy" id="1027361"/>
    <lineage>
        <taxon>Eukaryota</taxon>
        <taxon>Sar</taxon>
        <taxon>Stramenopiles</taxon>
        <taxon>Ochrophyta</taxon>
        <taxon>Eustigmatophyceae</taxon>
        <taxon>Eustigmatales</taxon>
        <taxon>Monodopsidaceae</taxon>
        <taxon>Microchloropsis</taxon>
        <taxon>Microchloropsis salina</taxon>
    </lineage>
</organism>
<evidence type="ECO:0000313" key="3">
    <source>
        <dbReference type="Proteomes" id="UP000355283"/>
    </source>
</evidence>
<feature type="signal peptide" evidence="1">
    <location>
        <begin position="1"/>
        <end position="24"/>
    </location>
</feature>
<proteinExistence type="predicted"/>
<dbReference type="EMBL" id="SDOX01000036">
    <property type="protein sequence ID" value="TFJ83430.1"/>
    <property type="molecule type" value="Genomic_DNA"/>
</dbReference>
<dbReference type="Proteomes" id="UP000355283">
    <property type="component" value="Unassembled WGS sequence"/>
</dbReference>
<dbReference type="OrthoDB" id="10430549at2759"/>
<accession>A0A4D9CW69</accession>
<keyword evidence="3" id="KW-1185">Reference proteome</keyword>
<evidence type="ECO:0000313" key="2">
    <source>
        <dbReference type="EMBL" id="TFJ83430.1"/>
    </source>
</evidence>
<dbReference type="GO" id="GO:0051743">
    <property type="term" value="F:red chlorophyll catabolite reductase activity"/>
    <property type="evidence" value="ECO:0007669"/>
    <property type="project" value="InterPro"/>
</dbReference>
<sequence>MHRATMAGIAGMLFKACMVTTTAAFLVSSGPRVHERSSSRCTTHLRAAAPIAPAGSFAASLEALHDATITTLTEALKVEPTDYPASMELDSYAGRSGVQGSIAGYKGNVRLVWTGEGKMMRENGVEGGGVYRSDLAIWVGPLTLVPHLVFSLELSEGEGGEEEIKLLLDYVPREDIQYTTGNNHLMDYFAGPAQEAAAAAASDSLALRPRVLPSFYSRVLLSPSALSLALPATPEGLDRARAWTEGHVQRWLGWCEGAKEVDRMKRGLLLSRDNGVRRTWVEGTAGSLDGFVGGREGGGALAKQAAIAMSGPQQEAYVGGFS</sequence>